<gene>
    <name evidence="1" type="ORF">S01H1_23762</name>
</gene>
<comment type="caution">
    <text evidence="1">The sequence shown here is derived from an EMBL/GenBank/DDBJ whole genome shotgun (WGS) entry which is preliminary data.</text>
</comment>
<evidence type="ECO:0000313" key="1">
    <source>
        <dbReference type="EMBL" id="GAF87566.1"/>
    </source>
</evidence>
<dbReference type="Gene3D" id="3.40.50.1000">
    <property type="entry name" value="HAD superfamily/HAD-like"/>
    <property type="match status" value="1"/>
</dbReference>
<sequence length="33" mass="3561">MAKLFLFDVDKTLVDSRGAGGRAMNLAFAQLFG</sequence>
<dbReference type="AlphaFoldDB" id="X0TJX4"/>
<dbReference type="SUPFAM" id="SSF56784">
    <property type="entry name" value="HAD-like"/>
    <property type="match status" value="1"/>
</dbReference>
<proteinExistence type="predicted"/>
<protein>
    <submittedName>
        <fullName evidence="1">Uncharacterized protein</fullName>
    </submittedName>
</protein>
<dbReference type="InterPro" id="IPR023214">
    <property type="entry name" value="HAD_sf"/>
</dbReference>
<dbReference type="InterPro" id="IPR023198">
    <property type="entry name" value="PGP-like_dom2"/>
</dbReference>
<dbReference type="EMBL" id="BARS01013844">
    <property type="protein sequence ID" value="GAF87566.1"/>
    <property type="molecule type" value="Genomic_DNA"/>
</dbReference>
<name>X0TJX4_9ZZZZ</name>
<organism evidence="1">
    <name type="scientific">marine sediment metagenome</name>
    <dbReference type="NCBI Taxonomy" id="412755"/>
    <lineage>
        <taxon>unclassified sequences</taxon>
        <taxon>metagenomes</taxon>
        <taxon>ecological metagenomes</taxon>
    </lineage>
</organism>
<accession>X0TJX4</accession>
<dbReference type="InterPro" id="IPR036412">
    <property type="entry name" value="HAD-like_sf"/>
</dbReference>
<dbReference type="Gene3D" id="1.10.150.240">
    <property type="entry name" value="Putative phosphatase, domain 2"/>
    <property type="match status" value="1"/>
</dbReference>
<reference evidence="1" key="1">
    <citation type="journal article" date="2014" name="Front. Microbiol.">
        <title>High frequency of phylogenetically diverse reductive dehalogenase-homologous genes in deep subseafloor sedimentary metagenomes.</title>
        <authorList>
            <person name="Kawai M."/>
            <person name="Futagami T."/>
            <person name="Toyoda A."/>
            <person name="Takaki Y."/>
            <person name="Nishi S."/>
            <person name="Hori S."/>
            <person name="Arai W."/>
            <person name="Tsubouchi T."/>
            <person name="Morono Y."/>
            <person name="Uchiyama I."/>
            <person name="Ito T."/>
            <person name="Fujiyama A."/>
            <person name="Inagaki F."/>
            <person name="Takami H."/>
        </authorList>
    </citation>
    <scope>NUCLEOTIDE SEQUENCE</scope>
    <source>
        <strain evidence="1">Expedition CK06-06</strain>
    </source>
</reference>
<feature type="non-terminal residue" evidence="1">
    <location>
        <position position="33"/>
    </location>
</feature>